<evidence type="ECO:0000256" key="4">
    <source>
        <dbReference type="ARBA" id="ARBA00023033"/>
    </source>
</evidence>
<protein>
    <submittedName>
        <fullName evidence="7">Unannotated protein</fullName>
    </submittedName>
</protein>
<evidence type="ECO:0000256" key="2">
    <source>
        <dbReference type="ARBA" id="ARBA00022643"/>
    </source>
</evidence>
<dbReference type="PANTHER" id="PTHR42847">
    <property type="entry name" value="ALKANESULFONATE MONOOXYGENASE"/>
    <property type="match status" value="1"/>
</dbReference>
<keyword evidence="4" id="KW-0503">Monooxygenase</keyword>
<accession>A0A6J6SUL3</accession>
<evidence type="ECO:0000256" key="5">
    <source>
        <dbReference type="SAM" id="MobiDB-lite"/>
    </source>
</evidence>
<feature type="region of interest" description="Disordered" evidence="5">
    <location>
        <begin position="1"/>
        <end position="21"/>
    </location>
</feature>
<dbReference type="EMBL" id="CAEZYW010000077">
    <property type="protein sequence ID" value="CAB4738601.1"/>
    <property type="molecule type" value="Genomic_DNA"/>
</dbReference>
<keyword evidence="3" id="KW-0560">Oxidoreductase</keyword>
<evidence type="ECO:0000259" key="6">
    <source>
        <dbReference type="Pfam" id="PF00296"/>
    </source>
</evidence>
<dbReference type="GO" id="GO:0016705">
    <property type="term" value="F:oxidoreductase activity, acting on paired donors, with incorporation or reduction of molecular oxygen"/>
    <property type="evidence" value="ECO:0007669"/>
    <property type="project" value="InterPro"/>
</dbReference>
<keyword evidence="1" id="KW-0285">Flavoprotein</keyword>
<sequence length="398" mass="43614">MPTSSSINAEVFGGPFDPGGQPDTRTGQPMELSLFAWNVRSGLTASKAVLSDPDRLQDFWVWERSSHLLREAERIGMDSQVQYGMWTGYGGPSEWNNAGYDFASAAAASAAITSKLGIFSTCHVGYKFHPLHVAKIGASIDSISGGRWGLNIVAGQNPKDFAQFGIKAPPPSEVRYAICDEFVTLMKYLWTSDRPVDFEGEYYQAYGAFVNPKPVRKPRPVLMNAGQSGAGFDFACKQADWVFVAPMAGTPEAYGSLVADAHARAAVHGRTVRVASMSYAIIEETDEAAAAKVRWLEDEVDDEAVREFIRSATGTSNALDTDDDDPYMGVGRDMFMKIAVGMTGYQLIGGYDTVCERIKALYEIGVEHMVICFLDPLDGLEKMEQHILPRLRAMGLRK</sequence>
<feature type="domain" description="Luciferase-like" evidence="6">
    <location>
        <begin position="63"/>
        <end position="368"/>
    </location>
</feature>
<dbReference type="InterPro" id="IPR036661">
    <property type="entry name" value="Luciferase-like_sf"/>
</dbReference>
<dbReference type="SUPFAM" id="SSF51679">
    <property type="entry name" value="Bacterial luciferase-like"/>
    <property type="match status" value="1"/>
</dbReference>
<proteinExistence type="predicted"/>
<dbReference type="AlphaFoldDB" id="A0A6J6SUL3"/>
<name>A0A6J6SUL3_9ZZZZ</name>
<reference evidence="7" key="1">
    <citation type="submission" date="2020-05" db="EMBL/GenBank/DDBJ databases">
        <authorList>
            <person name="Chiriac C."/>
            <person name="Salcher M."/>
            <person name="Ghai R."/>
            <person name="Kavagutti S V."/>
        </authorList>
    </citation>
    <scope>NUCLEOTIDE SEQUENCE</scope>
</reference>
<keyword evidence="2" id="KW-0288">FMN</keyword>
<dbReference type="GO" id="GO:0004497">
    <property type="term" value="F:monooxygenase activity"/>
    <property type="evidence" value="ECO:0007669"/>
    <property type="project" value="UniProtKB-KW"/>
</dbReference>
<evidence type="ECO:0000313" key="7">
    <source>
        <dbReference type="EMBL" id="CAB4738601.1"/>
    </source>
</evidence>
<dbReference type="Gene3D" id="3.20.20.30">
    <property type="entry name" value="Luciferase-like domain"/>
    <property type="match status" value="1"/>
</dbReference>
<gene>
    <name evidence="7" type="ORF">UFOPK2786_00643</name>
</gene>
<dbReference type="Pfam" id="PF00296">
    <property type="entry name" value="Bac_luciferase"/>
    <property type="match status" value="1"/>
</dbReference>
<evidence type="ECO:0000256" key="1">
    <source>
        <dbReference type="ARBA" id="ARBA00022630"/>
    </source>
</evidence>
<dbReference type="InterPro" id="IPR011251">
    <property type="entry name" value="Luciferase-like_dom"/>
</dbReference>
<organism evidence="7">
    <name type="scientific">freshwater metagenome</name>
    <dbReference type="NCBI Taxonomy" id="449393"/>
    <lineage>
        <taxon>unclassified sequences</taxon>
        <taxon>metagenomes</taxon>
        <taxon>ecological metagenomes</taxon>
    </lineage>
</organism>
<feature type="compositionally biased region" description="Low complexity" evidence="5">
    <location>
        <begin position="12"/>
        <end position="21"/>
    </location>
</feature>
<dbReference type="InterPro" id="IPR050172">
    <property type="entry name" value="SsuD_RutA_monooxygenase"/>
</dbReference>
<evidence type="ECO:0000256" key="3">
    <source>
        <dbReference type="ARBA" id="ARBA00023002"/>
    </source>
</evidence>
<dbReference type="PANTHER" id="PTHR42847:SF4">
    <property type="entry name" value="ALKANESULFONATE MONOOXYGENASE-RELATED"/>
    <property type="match status" value="1"/>
</dbReference>